<dbReference type="RefSeq" id="WP_185665149.1">
    <property type="nucleotide sequence ID" value="NZ_JACLAW010000012.1"/>
</dbReference>
<evidence type="ECO:0000256" key="4">
    <source>
        <dbReference type="ARBA" id="ARBA00017871"/>
    </source>
</evidence>
<evidence type="ECO:0000313" key="9">
    <source>
        <dbReference type="Proteomes" id="UP000566813"/>
    </source>
</evidence>
<dbReference type="Pfam" id="PF01593">
    <property type="entry name" value="Amino_oxidase"/>
    <property type="match status" value="1"/>
</dbReference>
<feature type="domain" description="Amine oxidase" evidence="7">
    <location>
        <begin position="63"/>
        <end position="519"/>
    </location>
</feature>
<evidence type="ECO:0000256" key="6">
    <source>
        <dbReference type="ARBA" id="ARBA00047321"/>
    </source>
</evidence>
<dbReference type="InterPro" id="IPR006311">
    <property type="entry name" value="TAT_signal"/>
</dbReference>
<keyword evidence="9" id="KW-1185">Reference proteome</keyword>
<comment type="pathway">
    <text evidence="1">Plant hormone metabolism; auxin biosynthesis.</text>
</comment>
<dbReference type="AlphaFoldDB" id="A0A7X1KN04"/>
<dbReference type="Gene3D" id="1.20.1440.240">
    <property type="match status" value="1"/>
</dbReference>
<keyword evidence="5" id="KW-0073">Auxin biosynthesis</keyword>
<dbReference type="PANTHER" id="PTHR10742:SF410">
    <property type="entry name" value="LYSINE-SPECIFIC HISTONE DEMETHYLASE 2"/>
    <property type="match status" value="1"/>
</dbReference>
<protein>
    <recommendedName>
        <fullName evidence="4">Tryptophan 2-monooxygenase</fullName>
        <ecNumber evidence="3">1.13.12.3</ecNumber>
    </recommendedName>
</protein>
<evidence type="ECO:0000313" key="8">
    <source>
        <dbReference type="EMBL" id="MBC2666855.1"/>
    </source>
</evidence>
<comment type="similarity">
    <text evidence="2">Belongs to the tryptophan 2-monooxygenase family.</text>
</comment>
<gene>
    <name evidence="8" type="ORF">H7F51_15155</name>
</gene>
<dbReference type="Gene3D" id="3.90.660.10">
    <property type="match status" value="1"/>
</dbReference>
<evidence type="ECO:0000256" key="5">
    <source>
        <dbReference type="ARBA" id="ARBA00023070"/>
    </source>
</evidence>
<sequence>MHSDLSAPSRRDLLTMIGKAGGGLAMYQAMTALGHAAETQFTGPPQLSGAKPGASVLVLGAGLAGMLAAYELTKAGYKVQVLEYQDRPGGRNYSVRGGDKIVEVGGATQTVGYAPGNYLNPGPWRIPHHHRTLLHYAKAFGVELEPFIQMNHNAFVHRKGAFGGKPQRYKELATDFKGHVSELLAKSLNAGALDSAVSKEDKERLVEAMRDWGVLDGNLAYTGDLHVAAQRGYDKAPGGGVGGAPTPSKINGLSSVLDSNVWTQMGFFFSYVMQTTMFEPKGGMDMIGKGFYRQVAKLVRLNTKVAKIAQDERGVTVDWTDTKTGQAGQSKADWMVCTIPATILSQMDLQVSDAKKAALKALPYSNSVKIGLEMKSRFWEENYSIYGGHSFTDQAIGLLSYPNFDFFKDRPAVLLGAFAGGAGGYQLAGMTPEQRIQTALAQGEVFHPAEYRAQFLNGASVAWSRIPWIMGCCATWSEDSRARHYQDLVSLDGRIVLAGEHASYYGCWMEGALLSSLDAIKRLHARAMSS</sequence>
<evidence type="ECO:0000256" key="1">
    <source>
        <dbReference type="ARBA" id="ARBA00004814"/>
    </source>
</evidence>
<dbReference type="EC" id="1.13.12.3" evidence="3"/>
<evidence type="ECO:0000256" key="3">
    <source>
        <dbReference type="ARBA" id="ARBA00012535"/>
    </source>
</evidence>
<reference evidence="8 9" key="1">
    <citation type="submission" date="2020-08" db="EMBL/GenBank/DDBJ databases">
        <title>The genome sequence of type strain Novosphingobium flavum NBRC 111647.</title>
        <authorList>
            <person name="Liu Y."/>
        </authorList>
    </citation>
    <scope>NUCLEOTIDE SEQUENCE [LARGE SCALE GENOMIC DNA]</scope>
    <source>
        <strain evidence="8 9">NBRC 111647</strain>
    </source>
</reference>
<proteinExistence type="inferred from homology"/>
<comment type="caution">
    <text evidence="8">The sequence shown here is derived from an EMBL/GenBank/DDBJ whole genome shotgun (WGS) entry which is preliminary data.</text>
</comment>
<evidence type="ECO:0000256" key="2">
    <source>
        <dbReference type="ARBA" id="ARBA00005833"/>
    </source>
</evidence>
<dbReference type="SUPFAM" id="SSF54373">
    <property type="entry name" value="FAD-linked reductases, C-terminal domain"/>
    <property type="match status" value="1"/>
</dbReference>
<comment type="catalytic activity">
    <reaction evidence="6">
        <text>L-tryptophan + O2 = indole-3-acetamide + CO2 + H2O</text>
        <dbReference type="Rhea" id="RHEA:16165"/>
        <dbReference type="ChEBI" id="CHEBI:15377"/>
        <dbReference type="ChEBI" id="CHEBI:15379"/>
        <dbReference type="ChEBI" id="CHEBI:16031"/>
        <dbReference type="ChEBI" id="CHEBI:16526"/>
        <dbReference type="ChEBI" id="CHEBI:57912"/>
        <dbReference type="EC" id="1.13.12.3"/>
    </reaction>
</comment>
<name>A0A7X1KN04_9SPHN</name>
<dbReference type="PANTHER" id="PTHR10742">
    <property type="entry name" value="FLAVIN MONOAMINE OXIDASE"/>
    <property type="match status" value="1"/>
</dbReference>
<dbReference type="InterPro" id="IPR050281">
    <property type="entry name" value="Flavin_monoamine_oxidase"/>
</dbReference>
<dbReference type="SUPFAM" id="SSF51905">
    <property type="entry name" value="FAD/NAD(P)-binding domain"/>
    <property type="match status" value="1"/>
</dbReference>
<accession>A0A7X1KN04</accession>
<dbReference type="PROSITE" id="PS51318">
    <property type="entry name" value="TAT"/>
    <property type="match status" value="1"/>
</dbReference>
<evidence type="ECO:0000259" key="7">
    <source>
        <dbReference type="Pfam" id="PF01593"/>
    </source>
</evidence>
<dbReference type="InterPro" id="IPR002937">
    <property type="entry name" value="Amino_oxidase"/>
</dbReference>
<dbReference type="Proteomes" id="UP000566813">
    <property type="component" value="Unassembled WGS sequence"/>
</dbReference>
<dbReference type="Gene3D" id="3.50.50.60">
    <property type="entry name" value="FAD/NAD(P)-binding domain"/>
    <property type="match status" value="1"/>
</dbReference>
<dbReference type="EMBL" id="JACLAW010000012">
    <property type="protein sequence ID" value="MBC2666855.1"/>
    <property type="molecule type" value="Genomic_DNA"/>
</dbReference>
<dbReference type="InterPro" id="IPR036188">
    <property type="entry name" value="FAD/NAD-bd_sf"/>
</dbReference>
<dbReference type="GO" id="GO:0050361">
    <property type="term" value="F:tryptophan 2-monooxygenase activity"/>
    <property type="evidence" value="ECO:0007669"/>
    <property type="project" value="UniProtKB-EC"/>
</dbReference>
<organism evidence="8 9">
    <name type="scientific">Novosphingobium flavum</name>
    <dbReference type="NCBI Taxonomy" id="1778672"/>
    <lineage>
        <taxon>Bacteria</taxon>
        <taxon>Pseudomonadati</taxon>
        <taxon>Pseudomonadota</taxon>
        <taxon>Alphaproteobacteria</taxon>
        <taxon>Sphingomonadales</taxon>
        <taxon>Sphingomonadaceae</taxon>
        <taxon>Novosphingobium</taxon>
    </lineage>
</organism>
<dbReference type="GO" id="GO:0009851">
    <property type="term" value="P:auxin biosynthetic process"/>
    <property type="evidence" value="ECO:0007669"/>
    <property type="project" value="UniProtKB-KW"/>
</dbReference>